<accession>A0A193LJJ8</accession>
<evidence type="ECO:0000313" key="6">
    <source>
        <dbReference type="Proteomes" id="UP000092695"/>
    </source>
</evidence>
<sequence length="535" mass="57923">MPANKEYDAIIIGAGHNGLTTAAYLAAAGLQTLVLERRPVVGGCAVTEEIDSEKAPGCRVSTASYIASMLRPEVIRDLRLADYGLRMVACEPGVQAALPDGRVVSWWGDRNKLAAHLQEIAPADVDAFFALDDELRRLALYLQPFFLNPPPDPERRGFARIGELWRMAKPFKGIAGREVAGLTRFMTMSLGDLLDERFESDAIKRLILSNSLYGKHGGPYQPGTAMGLLFHLLSGGEEERQGFAGHVIGGMGAITQAMAQSCRDRGVKIRCDAEVQSIDRKESQVCGVTLTDGTTIDATLVVSNADPKRTFLGLCDRGALPDDFVRAVEAIKMNGPCGKVNFVMDAEPQVTGMPASHSPTERSLFTLPPSLLEAEDSYHDALMGRLPAHLWVDCVLASNVDDSLCSDGRHVMTCFVQYLPYKLADSNWGAQRETLGERVTAIIENYAPGFSNSVIARRVHTPLDLEQAFGITEGNIFHGDISINQLSFMRPVPGYAQYRTPIDGLYLCGAGTHPGGGVTGAPGYNAARRILADRG</sequence>
<evidence type="ECO:0000256" key="1">
    <source>
        <dbReference type="ARBA" id="ARBA00037217"/>
    </source>
</evidence>
<evidence type="ECO:0000256" key="2">
    <source>
        <dbReference type="ARBA" id="ARBA00038825"/>
    </source>
</evidence>
<evidence type="ECO:0000313" key="5">
    <source>
        <dbReference type="EMBL" id="ANO52608.1"/>
    </source>
</evidence>
<proteinExistence type="predicted"/>
<keyword evidence="6" id="KW-1185">Reference proteome</keyword>
<dbReference type="AlphaFoldDB" id="A0A193LJJ8"/>
<comment type="subunit">
    <text evidence="2">Interacts with COX5B; this interaction may contribute to localize PYROXD2 to the inner face of the inner mitochondrial membrane.</text>
</comment>
<dbReference type="PANTHER" id="PTHR10668">
    <property type="entry name" value="PHYTOENE DEHYDROGENASE"/>
    <property type="match status" value="1"/>
</dbReference>
<dbReference type="Gene3D" id="3.50.50.60">
    <property type="entry name" value="FAD/NAD(P)-binding domain"/>
    <property type="match status" value="2"/>
</dbReference>
<dbReference type="RefSeq" id="WP_068618098.1">
    <property type="nucleotide sequence ID" value="NZ_CP016268.1"/>
</dbReference>
<dbReference type="SUPFAM" id="SSF51905">
    <property type="entry name" value="FAD/NAD(P)-binding domain"/>
    <property type="match status" value="1"/>
</dbReference>
<evidence type="ECO:0000256" key="3">
    <source>
        <dbReference type="ARBA" id="ARBA00040298"/>
    </source>
</evidence>
<evidence type="ECO:0000259" key="4">
    <source>
        <dbReference type="Pfam" id="PF01593"/>
    </source>
</evidence>
<reference evidence="5 6" key="1">
    <citation type="submission" date="2016-06" db="EMBL/GenBank/DDBJ databases">
        <title>Complete genome sequence of a deep-branching marine Gamma Proteobacterium Woeseia oceani type strain XK5.</title>
        <authorList>
            <person name="Mu D."/>
            <person name="Du Z."/>
        </authorList>
    </citation>
    <scope>NUCLEOTIDE SEQUENCE [LARGE SCALE GENOMIC DNA]</scope>
    <source>
        <strain evidence="5 6">XK5</strain>
    </source>
</reference>
<dbReference type="OrthoDB" id="9774675at2"/>
<protein>
    <recommendedName>
        <fullName evidence="3">Pyridine nucleotide-disulfide oxidoreductase domain-containing protein 2</fullName>
    </recommendedName>
</protein>
<dbReference type="Proteomes" id="UP000092695">
    <property type="component" value="Chromosome"/>
</dbReference>
<gene>
    <name evidence="5" type="ORF">BA177_16730</name>
</gene>
<feature type="domain" description="Amine oxidase" evidence="4">
    <location>
        <begin position="18"/>
        <end position="348"/>
    </location>
</feature>
<dbReference type="InterPro" id="IPR036188">
    <property type="entry name" value="FAD/NAD-bd_sf"/>
</dbReference>
<dbReference type="STRING" id="1548547.BA177_16730"/>
<dbReference type="Pfam" id="PF01593">
    <property type="entry name" value="Amino_oxidase"/>
    <property type="match status" value="1"/>
</dbReference>
<dbReference type="EMBL" id="CP016268">
    <property type="protein sequence ID" value="ANO52608.1"/>
    <property type="molecule type" value="Genomic_DNA"/>
</dbReference>
<dbReference type="PANTHER" id="PTHR10668:SF103">
    <property type="entry name" value="PYRIDINE NUCLEOTIDE-DISULFIDE OXIDOREDUCTASE DOMAIN-CONTAINING PROTEIN 2"/>
    <property type="match status" value="1"/>
</dbReference>
<organism evidence="5 6">
    <name type="scientific">Woeseia oceani</name>
    <dbReference type="NCBI Taxonomy" id="1548547"/>
    <lineage>
        <taxon>Bacteria</taxon>
        <taxon>Pseudomonadati</taxon>
        <taxon>Pseudomonadota</taxon>
        <taxon>Gammaproteobacteria</taxon>
        <taxon>Woeseiales</taxon>
        <taxon>Woeseiaceae</taxon>
        <taxon>Woeseia</taxon>
    </lineage>
</organism>
<dbReference type="GO" id="GO:0016491">
    <property type="term" value="F:oxidoreductase activity"/>
    <property type="evidence" value="ECO:0007669"/>
    <property type="project" value="InterPro"/>
</dbReference>
<name>A0A193LJJ8_9GAMM</name>
<dbReference type="KEGG" id="woc:BA177_16730"/>
<dbReference type="InterPro" id="IPR002937">
    <property type="entry name" value="Amino_oxidase"/>
</dbReference>
<comment type="function">
    <text evidence="1">Probable oxidoreductase that may play a role as regulator of mitochondrial function.</text>
</comment>